<name>A0A095ZBJ0_9BURK</name>
<keyword evidence="2 7" id="KW-0963">Cytoplasm</keyword>
<dbReference type="CDD" id="cd16320">
    <property type="entry name" value="MraZ_N"/>
    <property type="match status" value="1"/>
</dbReference>
<dbReference type="PROSITE" id="PS51740">
    <property type="entry name" value="SPOVT_ABRB"/>
    <property type="match status" value="2"/>
</dbReference>
<evidence type="ECO:0000256" key="5">
    <source>
        <dbReference type="ARBA" id="ARBA00023125"/>
    </source>
</evidence>
<reference evidence="9 10" key="1">
    <citation type="submission" date="2014-07" db="EMBL/GenBank/DDBJ databases">
        <authorList>
            <person name="McCorrison J."/>
            <person name="Sanka R."/>
            <person name="Torralba M."/>
            <person name="Gillis M."/>
            <person name="Haft D.H."/>
            <person name="Methe B."/>
            <person name="Sutton G."/>
            <person name="Nelson K.E."/>
        </authorList>
    </citation>
    <scope>NUCLEOTIDE SEQUENCE [LARGE SCALE GENOMIC DNA]</scope>
    <source>
        <strain evidence="9 10">DNF00040</strain>
    </source>
</reference>
<comment type="caution">
    <text evidence="9">The sequence shown here is derived from an EMBL/GenBank/DDBJ whole genome shotgun (WGS) entry which is preliminary data.</text>
</comment>
<feature type="domain" description="SpoVT-AbrB" evidence="8">
    <location>
        <begin position="77"/>
        <end position="120"/>
    </location>
</feature>
<evidence type="ECO:0000256" key="1">
    <source>
        <dbReference type="ARBA" id="ARBA00013860"/>
    </source>
</evidence>
<feature type="domain" description="SpoVT-AbrB" evidence="8">
    <location>
        <begin position="5"/>
        <end position="51"/>
    </location>
</feature>
<keyword evidence="4 7" id="KW-0805">Transcription regulation</keyword>
<evidence type="ECO:0000256" key="7">
    <source>
        <dbReference type="HAMAP-Rule" id="MF_01008"/>
    </source>
</evidence>
<comment type="subcellular location">
    <subcellularLocation>
        <location evidence="7">Cytoplasm</location>
        <location evidence="7">Nucleoid</location>
    </subcellularLocation>
</comment>
<dbReference type="PANTHER" id="PTHR34701">
    <property type="entry name" value="TRANSCRIPTIONAL REGULATOR MRAZ"/>
    <property type="match status" value="1"/>
</dbReference>
<dbReference type="eggNOG" id="COG2001">
    <property type="taxonomic scope" value="Bacteria"/>
</dbReference>
<gene>
    <name evidence="7" type="primary">mraZ</name>
    <name evidence="9" type="ORF">HMPREF2130_01365</name>
</gene>
<dbReference type="InterPro" id="IPR035642">
    <property type="entry name" value="MraZ_N"/>
</dbReference>
<comment type="subunit">
    <text evidence="7">Forms oligomers.</text>
</comment>
<comment type="similarity">
    <text evidence="7">Belongs to the MraZ family.</text>
</comment>
<keyword evidence="6 7" id="KW-0804">Transcription</keyword>
<keyword evidence="10" id="KW-1185">Reference proteome</keyword>
<dbReference type="InterPro" id="IPR020603">
    <property type="entry name" value="MraZ_dom"/>
</dbReference>
<dbReference type="InterPro" id="IPR003444">
    <property type="entry name" value="MraZ"/>
</dbReference>
<organism evidence="9 10">
    <name type="scientific">Oligella urethralis DNF00040</name>
    <dbReference type="NCBI Taxonomy" id="1401065"/>
    <lineage>
        <taxon>Bacteria</taxon>
        <taxon>Pseudomonadati</taxon>
        <taxon>Pseudomonadota</taxon>
        <taxon>Betaproteobacteria</taxon>
        <taxon>Burkholderiales</taxon>
        <taxon>Alcaligenaceae</taxon>
        <taxon>Oligella</taxon>
    </lineage>
</organism>
<keyword evidence="9" id="KW-0132">Cell division</keyword>
<dbReference type="OrthoDB" id="9807753at2"/>
<keyword evidence="3" id="KW-0677">Repeat</keyword>
<evidence type="ECO:0000259" key="8">
    <source>
        <dbReference type="PROSITE" id="PS51740"/>
    </source>
</evidence>
<proteinExistence type="inferred from homology"/>
<evidence type="ECO:0000256" key="4">
    <source>
        <dbReference type="ARBA" id="ARBA00023015"/>
    </source>
</evidence>
<dbReference type="GO" id="GO:0051301">
    <property type="term" value="P:cell division"/>
    <property type="evidence" value="ECO:0007669"/>
    <property type="project" value="UniProtKB-KW"/>
</dbReference>
<keyword evidence="9" id="KW-0131">Cell cycle</keyword>
<dbReference type="PANTHER" id="PTHR34701:SF1">
    <property type="entry name" value="TRANSCRIPTIONAL REGULATOR MRAZ"/>
    <property type="match status" value="1"/>
</dbReference>
<evidence type="ECO:0000313" key="9">
    <source>
        <dbReference type="EMBL" id="KGF32145.1"/>
    </source>
</evidence>
<dbReference type="Gene3D" id="3.40.1550.20">
    <property type="entry name" value="Transcriptional regulator MraZ domain"/>
    <property type="match status" value="1"/>
</dbReference>
<evidence type="ECO:0000256" key="2">
    <source>
        <dbReference type="ARBA" id="ARBA00022490"/>
    </source>
</evidence>
<dbReference type="AlphaFoldDB" id="A0A095ZBJ0"/>
<protein>
    <recommendedName>
        <fullName evidence="1 7">Transcriptional regulator MraZ</fullName>
    </recommendedName>
</protein>
<dbReference type="InterPro" id="IPR007159">
    <property type="entry name" value="SpoVT-AbrB_dom"/>
</dbReference>
<dbReference type="GO" id="GO:2000143">
    <property type="term" value="P:negative regulation of DNA-templated transcription initiation"/>
    <property type="evidence" value="ECO:0007669"/>
    <property type="project" value="TreeGrafter"/>
</dbReference>
<accession>A0A095ZBJ0</accession>
<dbReference type="RefSeq" id="WP_036557396.1">
    <property type="nucleotide sequence ID" value="NZ_JRNI01000006.1"/>
</dbReference>
<keyword evidence="5 7" id="KW-0238">DNA-binding</keyword>
<evidence type="ECO:0000313" key="10">
    <source>
        <dbReference type="Proteomes" id="UP000029629"/>
    </source>
</evidence>
<dbReference type="InterPro" id="IPR035644">
    <property type="entry name" value="MraZ_C"/>
</dbReference>
<dbReference type="GO" id="GO:0009295">
    <property type="term" value="C:nucleoid"/>
    <property type="evidence" value="ECO:0007669"/>
    <property type="project" value="UniProtKB-SubCell"/>
</dbReference>
<dbReference type="GO" id="GO:0000976">
    <property type="term" value="F:transcription cis-regulatory region binding"/>
    <property type="evidence" value="ECO:0007669"/>
    <property type="project" value="TreeGrafter"/>
</dbReference>
<dbReference type="Pfam" id="PF02381">
    <property type="entry name" value="MraZ"/>
    <property type="match status" value="2"/>
</dbReference>
<dbReference type="InterPro" id="IPR037914">
    <property type="entry name" value="SpoVT-AbrB_sf"/>
</dbReference>
<evidence type="ECO:0000256" key="6">
    <source>
        <dbReference type="ARBA" id="ARBA00023163"/>
    </source>
</evidence>
<dbReference type="Proteomes" id="UP000029629">
    <property type="component" value="Unassembled WGS sequence"/>
</dbReference>
<evidence type="ECO:0000256" key="3">
    <source>
        <dbReference type="ARBA" id="ARBA00022737"/>
    </source>
</evidence>
<sequence>MFQGNHPLTIDAKGRIMIPARYRDVLLEGAKGELTFTCNFDGGLLVYPRAQWESKLEEIMRLPANRASVKRTLLGNAFDVDIDKAGRVLIPAQLRERASLDKDVVLVGMGRHFDLWDAAKYEALVAVDLEAGLPDDLDDFSL</sequence>
<dbReference type="HAMAP" id="MF_01008">
    <property type="entry name" value="MraZ"/>
    <property type="match status" value="1"/>
</dbReference>
<dbReference type="GO" id="GO:0005737">
    <property type="term" value="C:cytoplasm"/>
    <property type="evidence" value="ECO:0007669"/>
    <property type="project" value="UniProtKB-UniRule"/>
</dbReference>
<dbReference type="GO" id="GO:0003700">
    <property type="term" value="F:DNA-binding transcription factor activity"/>
    <property type="evidence" value="ECO:0007669"/>
    <property type="project" value="UniProtKB-UniRule"/>
</dbReference>
<dbReference type="InterPro" id="IPR038619">
    <property type="entry name" value="MraZ_sf"/>
</dbReference>
<dbReference type="CDD" id="cd16321">
    <property type="entry name" value="MraZ_C"/>
    <property type="match status" value="1"/>
</dbReference>
<dbReference type="EMBL" id="JRNI01000006">
    <property type="protein sequence ID" value="KGF32145.1"/>
    <property type="molecule type" value="Genomic_DNA"/>
</dbReference>
<dbReference type="SUPFAM" id="SSF89447">
    <property type="entry name" value="AbrB/MazE/MraZ-like"/>
    <property type="match status" value="1"/>
</dbReference>
<dbReference type="NCBIfam" id="TIGR00242">
    <property type="entry name" value="division/cell wall cluster transcriptional repressor MraZ"/>
    <property type="match status" value="1"/>
</dbReference>